<dbReference type="KEGG" id="llh:I41_19330"/>
<feature type="transmembrane region" description="Helical" evidence="1">
    <location>
        <begin position="50"/>
        <end position="68"/>
    </location>
</feature>
<feature type="transmembrane region" description="Helical" evidence="1">
    <location>
        <begin position="106"/>
        <end position="125"/>
    </location>
</feature>
<reference evidence="2 3" key="1">
    <citation type="submission" date="2019-02" db="EMBL/GenBank/DDBJ databases">
        <title>Deep-cultivation of Planctomycetes and their phenomic and genomic characterization uncovers novel biology.</title>
        <authorList>
            <person name="Wiegand S."/>
            <person name="Jogler M."/>
            <person name="Boedeker C."/>
            <person name="Pinto D."/>
            <person name="Vollmers J."/>
            <person name="Rivas-Marin E."/>
            <person name="Kohn T."/>
            <person name="Peeters S.H."/>
            <person name="Heuer A."/>
            <person name="Rast P."/>
            <person name="Oberbeckmann S."/>
            <person name="Bunk B."/>
            <person name="Jeske O."/>
            <person name="Meyerdierks A."/>
            <person name="Storesund J.E."/>
            <person name="Kallscheuer N."/>
            <person name="Luecker S."/>
            <person name="Lage O.M."/>
            <person name="Pohl T."/>
            <person name="Merkel B.J."/>
            <person name="Hornburger P."/>
            <person name="Mueller R.-W."/>
            <person name="Bruemmer F."/>
            <person name="Labrenz M."/>
            <person name="Spormann A.M."/>
            <person name="Op den Camp H."/>
            <person name="Overmann J."/>
            <person name="Amann R."/>
            <person name="Jetten M.S.M."/>
            <person name="Mascher T."/>
            <person name="Medema M.H."/>
            <person name="Devos D.P."/>
            <person name="Kaster A.-K."/>
            <person name="Ovreas L."/>
            <person name="Rohde M."/>
            <person name="Galperin M.Y."/>
            <person name="Jogler C."/>
        </authorList>
    </citation>
    <scope>NUCLEOTIDE SEQUENCE [LARGE SCALE GENOMIC DNA]</scope>
    <source>
        <strain evidence="2 3">I41</strain>
    </source>
</reference>
<dbReference type="AlphaFoldDB" id="A0A517TWK7"/>
<dbReference type="Proteomes" id="UP000317909">
    <property type="component" value="Chromosome"/>
</dbReference>
<gene>
    <name evidence="2" type="ORF">I41_19330</name>
</gene>
<keyword evidence="1" id="KW-0812">Transmembrane</keyword>
<sequence length="136" mass="15030">MLFAQRVFHIAGIYGLAVLLPQFFIELLPADVVRRQLGEEIVPGAVHPEHFYGFIGVAAAWQVAFLIIARDPARYRLIMLPGILEKLSFGIAGMALYAAGRLTATTAAFCVIDLIWAALFWVAFVKVRSEPSQLLD</sequence>
<accession>A0A517TWK7</accession>
<keyword evidence="1" id="KW-1133">Transmembrane helix</keyword>
<evidence type="ECO:0000313" key="3">
    <source>
        <dbReference type="Proteomes" id="UP000317909"/>
    </source>
</evidence>
<organism evidence="2 3">
    <name type="scientific">Lacipirellula limnantheis</name>
    <dbReference type="NCBI Taxonomy" id="2528024"/>
    <lineage>
        <taxon>Bacteria</taxon>
        <taxon>Pseudomonadati</taxon>
        <taxon>Planctomycetota</taxon>
        <taxon>Planctomycetia</taxon>
        <taxon>Pirellulales</taxon>
        <taxon>Lacipirellulaceae</taxon>
        <taxon>Lacipirellula</taxon>
    </lineage>
</organism>
<dbReference type="OrthoDB" id="7408369at2"/>
<evidence type="ECO:0000313" key="2">
    <source>
        <dbReference type="EMBL" id="QDT72750.1"/>
    </source>
</evidence>
<feature type="transmembrane region" description="Helical" evidence="1">
    <location>
        <begin position="80"/>
        <end position="100"/>
    </location>
</feature>
<dbReference type="EMBL" id="CP036339">
    <property type="protein sequence ID" value="QDT72750.1"/>
    <property type="molecule type" value="Genomic_DNA"/>
</dbReference>
<protein>
    <submittedName>
        <fullName evidence="2">Uncharacterized protein</fullName>
    </submittedName>
</protein>
<keyword evidence="1" id="KW-0472">Membrane</keyword>
<proteinExistence type="predicted"/>
<evidence type="ECO:0000256" key="1">
    <source>
        <dbReference type="SAM" id="Phobius"/>
    </source>
</evidence>
<keyword evidence="3" id="KW-1185">Reference proteome</keyword>
<name>A0A517TWK7_9BACT</name>
<feature type="transmembrane region" description="Helical" evidence="1">
    <location>
        <begin position="7"/>
        <end position="30"/>
    </location>
</feature>